<feature type="chain" id="PRO_5046119528" description="Secreted protein" evidence="2">
    <location>
        <begin position="20"/>
        <end position="89"/>
    </location>
</feature>
<evidence type="ECO:0000256" key="2">
    <source>
        <dbReference type="SAM" id="SignalP"/>
    </source>
</evidence>
<accession>A0ABU7A008</accession>
<proteinExistence type="predicted"/>
<reference evidence="3 4" key="1">
    <citation type="journal article" date="2023" name="Plants (Basel)">
        <title>Bridging the Gap: Combining Genomics and Transcriptomics Approaches to Understand Stylosanthes scabra, an Orphan Legume from the Brazilian Caatinga.</title>
        <authorList>
            <person name="Ferreira-Neto J.R.C."/>
            <person name="da Silva M.D."/>
            <person name="Binneck E."/>
            <person name="de Melo N.F."/>
            <person name="da Silva R.H."/>
            <person name="de Melo A.L.T.M."/>
            <person name="Pandolfi V."/>
            <person name="Bustamante F.O."/>
            <person name="Brasileiro-Vidal A.C."/>
            <person name="Benko-Iseppon A.M."/>
        </authorList>
    </citation>
    <scope>NUCLEOTIDE SEQUENCE [LARGE SCALE GENOMIC DNA]</scope>
    <source>
        <tissue evidence="3">Leaves</tissue>
    </source>
</reference>
<feature type="compositionally biased region" description="Basic and acidic residues" evidence="1">
    <location>
        <begin position="48"/>
        <end position="59"/>
    </location>
</feature>
<feature type="signal peptide" evidence="2">
    <location>
        <begin position="1"/>
        <end position="19"/>
    </location>
</feature>
<protein>
    <recommendedName>
        <fullName evidence="5">Secreted protein</fullName>
    </recommendedName>
</protein>
<evidence type="ECO:0000256" key="1">
    <source>
        <dbReference type="SAM" id="MobiDB-lite"/>
    </source>
</evidence>
<organism evidence="3 4">
    <name type="scientific">Stylosanthes scabra</name>
    <dbReference type="NCBI Taxonomy" id="79078"/>
    <lineage>
        <taxon>Eukaryota</taxon>
        <taxon>Viridiplantae</taxon>
        <taxon>Streptophyta</taxon>
        <taxon>Embryophyta</taxon>
        <taxon>Tracheophyta</taxon>
        <taxon>Spermatophyta</taxon>
        <taxon>Magnoliopsida</taxon>
        <taxon>eudicotyledons</taxon>
        <taxon>Gunneridae</taxon>
        <taxon>Pentapetalae</taxon>
        <taxon>rosids</taxon>
        <taxon>fabids</taxon>
        <taxon>Fabales</taxon>
        <taxon>Fabaceae</taxon>
        <taxon>Papilionoideae</taxon>
        <taxon>50 kb inversion clade</taxon>
        <taxon>dalbergioids sensu lato</taxon>
        <taxon>Dalbergieae</taxon>
        <taxon>Pterocarpus clade</taxon>
        <taxon>Stylosanthes</taxon>
    </lineage>
</organism>
<comment type="caution">
    <text evidence="3">The sequence shown here is derived from an EMBL/GenBank/DDBJ whole genome shotgun (WGS) entry which is preliminary data.</text>
</comment>
<feature type="region of interest" description="Disordered" evidence="1">
    <location>
        <begin position="48"/>
        <end position="89"/>
    </location>
</feature>
<keyword evidence="2" id="KW-0732">Signal</keyword>
<feature type="non-terminal residue" evidence="3">
    <location>
        <position position="89"/>
    </location>
</feature>
<dbReference type="EMBL" id="JASCZI010282447">
    <property type="protein sequence ID" value="MED6227541.1"/>
    <property type="molecule type" value="Genomic_DNA"/>
</dbReference>
<evidence type="ECO:0000313" key="3">
    <source>
        <dbReference type="EMBL" id="MED6227541.1"/>
    </source>
</evidence>
<evidence type="ECO:0008006" key="5">
    <source>
        <dbReference type="Google" id="ProtNLM"/>
    </source>
</evidence>
<sequence>MGSGAVVLVWSHLPWYAHAINISTRPRTEGPPPERPCGAHLLVLEPRLPDARPAGDELPGRGCRAPEGCRKNGQKKRHRKRGATRGLPR</sequence>
<evidence type="ECO:0000313" key="4">
    <source>
        <dbReference type="Proteomes" id="UP001341840"/>
    </source>
</evidence>
<keyword evidence="4" id="KW-1185">Reference proteome</keyword>
<dbReference type="Proteomes" id="UP001341840">
    <property type="component" value="Unassembled WGS sequence"/>
</dbReference>
<feature type="compositionally biased region" description="Basic residues" evidence="1">
    <location>
        <begin position="72"/>
        <end position="89"/>
    </location>
</feature>
<gene>
    <name evidence="3" type="ORF">PIB30_114535</name>
</gene>
<name>A0ABU7A008_9FABA</name>